<name>A0A923RW31_9FIRM</name>
<keyword evidence="4" id="KW-1185">Reference proteome</keyword>
<dbReference type="EMBL" id="JACOPH010000011">
    <property type="protein sequence ID" value="MBC5714864.1"/>
    <property type="molecule type" value="Genomic_DNA"/>
</dbReference>
<feature type="transmembrane region" description="Helical" evidence="1">
    <location>
        <begin position="198"/>
        <end position="216"/>
    </location>
</feature>
<dbReference type="InterPro" id="IPR036938">
    <property type="entry name" value="PAP2/HPO_sf"/>
</dbReference>
<evidence type="ECO:0000259" key="2">
    <source>
        <dbReference type="Pfam" id="PF01569"/>
    </source>
</evidence>
<dbReference type="Proteomes" id="UP000606720">
    <property type="component" value="Unassembled WGS sequence"/>
</dbReference>
<comment type="caution">
    <text evidence="3">The sequence shown here is derived from an EMBL/GenBank/DDBJ whole genome shotgun (WGS) entry which is preliminary data.</text>
</comment>
<protein>
    <submittedName>
        <fullName evidence="3">Phosphatase PAP2 family protein</fullName>
    </submittedName>
</protein>
<dbReference type="Pfam" id="PF01569">
    <property type="entry name" value="PAP2"/>
    <property type="match status" value="1"/>
</dbReference>
<evidence type="ECO:0000313" key="3">
    <source>
        <dbReference type="EMBL" id="MBC5714864.1"/>
    </source>
</evidence>
<dbReference type="RefSeq" id="WP_186867458.1">
    <property type="nucleotide sequence ID" value="NZ_JACOPH010000011.1"/>
</dbReference>
<feature type="transmembrane region" description="Helical" evidence="1">
    <location>
        <begin position="174"/>
        <end position="192"/>
    </location>
</feature>
<feature type="transmembrane region" description="Helical" evidence="1">
    <location>
        <begin position="92"/>
        <end position="113"/>
    </location>
</feature>
<sequence>MNFSKSKKTTVKDTVVACFKKYKHSLLLLYLLIYFPWFSYLEQTVTKRFHVIHMAIDDKIPFIEYFIVPYFLWFAYVAVAVLYFLFKNKGEYYRLCAFLFTGMTIFLIISTVYPNGHYLRPATFAHDNIFVNMVRALYKTDTATNLFPSIHVYNSIGVNIAIWHSENFKQNKPVRYGSAILMVSIILSTMFLKQHSVFDVITGIVLSVFMYTVVYAKSPVHVGNSETSLEERISI</sequence>
<organism evidence="3 4">
    <name type="scientific">Roseburia zhanii</name>
    <dbReference type="NCBI Taxonomy" id="2763064"/>
    <lineage>
        <taxon>Bacteria</taxon>
        <taxon>Bacillati</taxon>
        <taxon>Bacillota</taxon>
        <taxon>Clostridia</taxon>
        <taxon>Lachnospirales</taxon>
        <taxon>Lachnospiraceae</taxon>
        <taxon>Roseburia</taxon>
    </lineage>
</organism>
<accession>A0A923RW31</accession>
<keyword evidence="1" id="KW-1133">Transmembrane helix</keyword>
<feature type="transmembrane region" description="Helical" evidence="1">
    <location>
        <begin position="22"/>
        <end position="41"/>
    </location>
</feature>
<evidence type="ECO:0000313" key="4">
    <source>
        <dbReference type="Proteomes" id="UP000606720"/>
    </source>
</evidence>
<evidence type="ECO:0000256" key="1">
    <source>
        <dbReference type="SAM" id="Phobius"/>
    </source>
</evidence>
<keyword evidence="1" id="KW-0812">Transmembrane</keyword>
<proteinExistence type="predicted"/>
<gene>
    <name evidence="3" type="ORF">H8S17_11750</name>
</gene>
<dbReference type="SUPFAM" id="SSF48317">
    <property type="entry name" value="Acid phosphatase/Vanadium-dependent haloperoxidase"/>
    <property type="match status" value="1"/>
</dbReference>
<feature type="transmembrane region" description="Helical" evidence="1">
    <location>
        <begin position="62"/>
        <end position="86"/>
    </location>
</feature>
<keyword evidence="1" id="KW-0472">Membrane</keyword>
<dbReference type="AlphaFoldDB" id="A0A923RW31"/>
<reference evidence="3" key="1">
    <citation type="submission" date="2020-08" db="EMBL/GenBank/DDBJ databases">
        <title>Genome public.</title>
        <authorList>
            <person name="Liu C."/>
            <person name="Sun Q."/>
        </authorList>
    </citation>
    <scope>NUCLEOTIDE SEQUENCE</scope>
    <source>
        <strain evidence="3">BX1005</strain>
    </source>
</reference>
<feature type="domain" description="Phosphatidic acid phosphatase type 2/haloperoxidase" evidence="2">
    <location>
        <begin position="120"/>
        <end position="216"/>
    </location>
</feature>
<dbReference type="InterPro" id="IPR000326">
    <property type="entry name" value="PAP2/HPO"/>
</dbReference>